<accession>A0ABN3TCQ0</accession>
<feature type="compositionally biased region" description="Basic residues" evidence="1">
    <location>
        <begin position="13"/>
        <end position="23"/>
    </location>
</feature>
<dbReference type="Proteomes" id="UP001501666">
    <property type="component" value="Unassembled WGS sequence"/>
</dbReference>
<dbReference type="EMBL" id="BAAATE010000053">
    <property type="protein sequence ID" value="GAA2698804.1"/>
    <property type="molecule type" value="Genomic_DNA"/>
</dbReference>
<dbReference type="RefSeq" id="WP_346157025.1">
    <property type="nucleotide sequence ID" value="NZ_BAAATE010000053.1"/>
</dbReference>
<evidence type="ECO:0000256" key="1">
    <source>
        <dbReference type="SAM" id="MobiDB-lite"/>
    </source>
</evidence>
<name>A0ABN3TCQ0_9ACTN</name>
<sequence>MRTAVVAAVAAGRVRRRQHRGHRERASSTVDSKPSPDKPEMDCGGTVTVPVDWSKPNGPTIQVAAVTVRGQNVPAKVITRGEGVGE</sequence>
<proteinExistence type="predicted"/>
<keyword evidence="3" id="KW-1185">Reference proteome</keyword>
<evidence type="ECO:0000313" key="3">
    <source>
        <dbReference type="Proteomes" id="UP001501666"/>
    </source>
</evidence>
<reference evidence="2 3" key="1">
    <citation type="journal article" date="2019" name="Int. J. Syst. Evol. Microbiol.">
        <title>The Global Catalogue of Microorganisms (GCM) 10K type strain sequencing project: providing services to taxonomists for standard genome sequencing and annotation.</title>
        <authorList>
            <consortium name="The Broad Institute Genomics Platform"/>
            <consortium name="The Broad Institute Genome Sequencing Center for Infectious Disease"/>
            <person name="Wu L."/>
            <person name="Ma J."/>
        </authorList>
    </citation>
    <scope>NUCLEOTIDE SEQUENCE [LARGE SCALE GENOMIC DNA]</scope>
    <source>
        <strain evidence="2 3">JCM 6835</strain>
    </source>
</reference>
<organism evidence="2 3">
    <name type="scientific">Nonomuraea recticatena</name>
    <dbReference type="NCBI Taxonomy" id="46178"/>
    <lineage>
        <taxon>Bacteria</taxon>
        <taxon>Bacillati</taxon>
        <taxon>Actinomycetota</taxon>
        <taxon>Actinomycetes</taxon>
        <taxon>Streptosporangiales</taxon>
        <taxon>Streptosporangiaceae</taxon>
        <taxon>Nonomuraea</taxon>
    </lineage>
</organism>
<feature type="region of interest" description="Disordered" evidence="1">
    <location>
        <begin position="13"/>
        <end position="44"/>
    </location>
</feature>
<gene>
    <name evidence="2" type="ORF">GCM10010412_094840</name>
</gene>
<evidence type="ECO:0000313" key="2">
    <source>
        <dbReference type="EMBL" id="GAA2698804.1"/>
    </source>
</evidence>
<comment type="caution">
    <text evidence="2">The sequence shown here is derived from an EMBL/GenBank/DDBJ whole genome shotgun (WGS) entry which is preliminary data.</text>
</comment>
<protein>
    <submittedName>
        <fullName evidence="2">Uncharacterized protein</fullName>
    </submittedName>
</protein>